<evidence type="ECO:0000313" key="3">
    <source>
        <dbReference type="Proteomes" id="UP001183643"/>
    </source>
</evidence>
<reference evidence="2" key="1">
    <citation type="submission" date="2023-07" db="EMBL/GenBank/DDBJ databases">
        <title>Sequencing the genomes of 1000 actinobacteria strains.</title>
        <authorList>
            <person name="Klenk H.-P."/>
        </authorList>
    </citation>
    <scope>NUCLEOTIDE SEQUENCE</scope>
    <source>
        <strain evidence="2">DSM 44707</strain>
    </source>
</reference>
<proteinExistence type="predicted"/>
<accession>A0AAE3YKC1</accession>
<evidence type="ECO:0000313" key="2">
    <source>
        <dbReference type="EMBL" id="MDR7273768.1"/>
    </source>
</evidence>
<keyword evidence="3" id="KW-1185">Reference proteome</keyword>
<dbReference type="EMBL" id="JAVDYB010000001">
    <property type="protein sequence ID" value="MDR7273768.1"/>
    <property type="molecule type" value="Genomic_DNA"/>
</dbReference>
<name>A0AAE3YKC1_9ACTN</name>
<sequence length="63" mass="7387">MGLMFRKRKKFGPLILNFTENGFSSWSIKIGRWSWNSRARAHRVDLPGPFSWKQDKSRSTSNS</sequence>
<dbReference type="InterPro" id="IPR025330">
    <property type="entry name" value="DUF4236"/>
</dbReference>
<feature type="domain" description="DUF4236" evidence="1">
    <location>
        <begin position="4"/>
        <end position="52"/>
    </location>
</feature>
<dbReference type="Proteomes" id="UP001183643">
    <property type="component" value="Unassembled WGS sequence"/>
</dbReference>
<evidence type="ECO:0000259" key="1">
    <source>
        <dbReference type="Pfam" id="PF14020"/>
    </source>
</evidence>
<dbReference type="Pfam" id="PF14020">
    <property type="entry name" value="DUF4236"/>
    <property type="match status" value="1"/>
</dbReference>
<organism evidence="2 3">
    <name type="scientific">Catenuloplanes atrovinosus</name>
    <dbReference type="NCBI Taxonomy" id="137266"/>
    <lineage>
        <taxon>Bacteria</taxon>
        <taxon>Bacillati</taxon>
        <taxon>Actinomycetota</taxon>
        <taxon>Actinomycetes</taxon>
        <taxon>Micromonosporales</taxon>
        <taxon>Micromonosporaceae</taxon>
        <taxon>Catenuloplanes</taxon>
    </lineage>
</organism>
<gene>
    <name evidence="2" type="ORF">J2S41_000546</name>
</gene>
<dbReference type="AlphaFoldDB" id="A0AAE3YKC1"/>
<protein>
    <recommendedName>
        <fullName evidence="1">DUF4236 domain-containing protein</fullName>
    </recommendedName>
</protein>
<dbReference type="RefSeq" id="WP_310362619.1">
    <property type="nucleotide sequence ID" value="NZ_JAVDYB010000001.1"/>
</dbReference>
<comment type="caution">
    <text evidence="2">The sequence shown here is derived from an EMBL/GenBank/DDBJ whole genome shotgun (WGS) entry which is preliminary data.</text>
</comment>